<protein>
    <submittedName>
        <fullName evidence="1">Uncharacterized protein</fullName>
    </submittedName>
</protein>
<dbReference type="AlphaFoldDB" id="A0A368GQB7"/>
<comment type="caution">
    <text evidence="1">The sequence shown here is derived from an EMBL/GenBank/DDBJ whole genome shotgun (WGS) entry which is preliminary data.</text>
</comment>
<organism evidence="1 2">
    <name type="scientific">Ancylostoma caninum</name>
    <name type="common">Dog hookworm</name>
    <dbReference type="NCBI Taxonomy" id="29170"/>
    <lineage>
        <taxon>Eukaryota</taxon>
        <taxon>Metazoa</taxon>
        <taxon>Ecdysozoa</taxon>
        <taxon>Nematoda</taxon>
        <taxon>Chromadorea</taxon>
        <taxon>Rhabditida</taxon>
        <taxon>Rhabditina</taxon>
        <taxon>Rhabditomorpha</taxon>
        <taxon>Strongyloidea</taxon>
        <taxon>Ancylostomatidae</taxon>
        <taxon>Ancylostomatinae</taxon>
        <taxon>Ancylostoma</taxon>
    </lineage>
</organism>
<keyword evidence="2" id="KW-1185">Reference proteome</keyword>
<proteinExistence type="predicted"/>
<name>A0A368GQB7_ANCCA</name>
<evidence type="ECO:0000313" key="1">
    <source>
        <dbReference type="EMBL" id="RCN45250.1"/>
    </source>
</evidence>
<dbReference type="Proteomes" id="UP000252519">
    <property type="component" value="Unassembled WGS sequence"/>
</dbReference>
<accession>A0A368GQB7</accession>
<sequence length="155" mass="17785">MSHSDDKLRESGGRAQSRFDASYLRRDDDFCKTLVNMEFYSSVRVGSKRARCQFISTNQSVNDDGKVRVPLLLFLFTFTFPLKLSALLTERSRATGLVEYEVPRIKVPPTQQCFPEGCVQIHSFHMTSFRQPSSVTMGPYPPNQFVIRVTDFDFL</sequence>
<evidence type="ECO:0000313" key="2">
    <source>
        <dbReference type="Proteomes" id="UP000252519"/>
    </source>
</evidence>
<dbReference type="EMBL" id="JOJR01000106">
    <property type="protein sequence ID" value="RCN45250.1"/>
    <property type="molecule type" value="Genomic_DNA"/>
</dbReference>
<dbReference type="STRING" id="29170.A0A368GQB7"/>
<gene>
    <name evidence="1" type="ORF">ANCCAN_08750</name>
</gene>
<dbReference type="Gene3D" id="3.15.10.10">
    <property type="entry name" value="Bactericidal permeability-increasing protein, domain 1"/>
    <property type="match status" value="1"/>
</dbReference>
<reference evidence="1 2" key="1">
    <citation type="submission" date="2014-10" db="EMBL/GenBank/DDBJ databases">
        <title>Draft genome of the hookworm Ancylostoma caninum.</title>
        <authorList>
            <person name="Mitreva M."/>
        </authorList>
    </citation>
    <scope>NUCLEOTIDE SEQUENCE [LARGE SCALE GENOMIC DNA]</scope>
    <source>
        <strain evidence="1 2">Baltimore</strain>
    </source>
</reference>